<dbReference type="EMBL" id="CAJNOI010000580">
    <property type="protein sequence ID" value="CAF1311176.1"/>
    <property type="molecule type" value="Genomic_DNA"/>
</dbReference>
<dbReference type="Proteomes" id="UP000663877">
    <property type="component" value="Unassembled WGS sequence"/>
</dbReference>
<keyword evidence="4" id="KW-1185">Reference proteome</keyword>
<feature type="signal peptide" evidence="1">
    <location>
        <begin position="1"/>
        <end position="18"/>
    </location>
</feature>
<evidence type="ECO:0000313" key="3">
    <source>
        <dbReference type="EMBL" id="CAF1580378.1"/>
    </source>
</evidence>
<dbReference type="AlphaFoldDB" id="A0A815Z9C9"/>
<reference evidence="3" key="1">
    <citation type="submission" date="2021-02" db="EMBL/GenBank/DDBJ databases">
        <authorList>
            <person name="Nowell W R."/>
        </authorList>
    </citation>
    <scope>NUCLEOTIDE SEQUENCE</scope>
</reference>
<feature type="chain" id="PRO_5035608694" evidence="1">
    <location>
        <begin position="19"/>
        <end position="167"/>
    </location>
</feature>
<protein>
    <submittedName>
        <fullName evidence="3">Uncharacterized protein</fullName>
    </submittedName>
</protein>
<evidence type="ECO:0000256" key="1">
    <source>
        <dbReference type="SAM" id="SignalP"/>
    </source>
</evidence>
<proteinExistence type="predicted"/>
<evidence type="ECO:0000313" key="4">
    <source>
        <dbReference type="Proteomes" id="UP000663832"/>
    </source>
</evidence>
<gene>
    <name evidence="2" type="ORF">BJG266_LOCUS32823</name>
    <name evidence="3" type="ORF">QVE165_LOCUS49947</name>
</gene>
<comment type="caution">
    <text evidence="3">The sequence shown here is derived from an EMBL/GenBank/DDBJ whole genome shotgun (WGS) entry which is preliminary data.</text>
</comment>
<dbReference type="Proteomes" id="UP000663832">
    <property type="component" value="Unassembled WGS sequence"/>
</dbReference>
<evidence type="ECO:0000313" key="2">
    <source>
        <dbReference type="EMBL" id="CAF1311176.1"/>
    </source>
</evidence>
<keyword evidence="1" id="KW-0732">Signal</keyword>
<accession>A0A815Z9C9</accession>
<name>A0A815Z9C9_9BILA</name>
<organism evidence="3 4">
    <name type="scientific">Adineta steineri</name>
    <dbReference type="NCBI Taxonomy" id="433720"/>
    <lineage>
        <taxon>Eukaryota</taxon>
        <taxon>Metazoa</taxon>
        <taxon>Spiralia</taxon>
        <taxon>Gnathifera</taxon>
        <taxon>Rotifera</taxon>
        <taxon>Eurotatoria</taxon>
        <taxon>Bdelloidea</taxon>
        <taxon>Adinetida</taxon>
        <taxon>Adinetidae</taxon>
        <taxon>Adineta</taxon>
    </lineage>
</organism>
<dbReference type="OrthoDB" id="10098358at2759"/>
<dbReference type="EMBL" id="CAJNOM010000943">
    <property type="protein sequence ID" value="CAF1580378.1"/>
    <property type="molecule type" value="Genomic_DNA"/>
</dbReference>
<sequence>MYILVTIFSFIIFHFIHSTSLLSECQLTTTIWTYYPCSFIISSSSVCQQSSINLSIDQCINREVMFFWHFPSGNMTITLESEQNQPFLLRLFKISLSKRQLIKNIYHLLNNQTIEERILDDTITEDITISSDKYNQCSIKFETLNEMIFEYGTFIQMIIMTDELNNY</sequence>